<sequence length="837" mass="94088">MNRCMGCMNPRGSEETCLQCGWTEGKLPDSPQHLVPGTILHEKYLVGRVLGQGGFGITYLGWDLQLDMKLAIKEYMPRDFATRNSGEAEVTFFTGNVKTHFVNGMNKFLEEAKILAKYNNHPGIVSVRDFFKENGTAYLVMYYLDGIDLKKYLDQYGGSLSYEQGLAIMLPVMDALATVHKDGILHRDISPDNIYITMKGEVKLLDFGAARHAMNDSNKSLSVILKPGYAPEEQYRSKGNQGPWTDIYGLAATFYRVLTGKVPTESLDRLEEDTLIPPSRLGVTIPPFAEAAIIKALSIRAQDRFQSMESFQQALLGQLNQANQMSHLTHTIPNNQSNQKNHSFTHTNSSNQSYTTPVSNDEERKTTPLYNQNQVNQTSKKKKTGLIIGLISGGVAILLSIVVMVVIWLIPDEKPVKPVPGNVVVNNNEKKNEINNDKKPEVNPSVQVVVPRMYNLTEEEAIAQLQAAGLTVGNVEYEENFIAKKGRVAFQSVIPDEKVSQNSPIDIKISTGIELPVDVNTIYDQQMDIVNQYWDEAASLLQNQQLEEALKKYIQARDMASELFKHNQNEDARFAEGFIANHMAKIKAQLGYPYYALEDSLESVAIIKEINNPANHFYLSEAYGNLAWHQLLNQLPAEAITSSQEAIKLDPENEFNKINLAHALLLTDQFGPAFKQYREVVAKDVDNFGMANVIAEDLVALEKVGYTHPDMKEINEILLGNMAKTDEAGIERTIYYQTYSEIGEDLEGYMSTYYLDSPQYATIKQNYQNFFDSAEIINVHVENYSIDQISEGTAWVTVTKTFTYGDNSEEKVTYELILIAVMGSELEWVIQEVRVQN</sequence>
<evidence type="ECO:0000259" key="13">
    <source>
        <dbReference type="PROSITE" id="PS51178"/>
    </source>
</evidence>
<dbReference type="EMBL" id="JAXOFX010000010">
    <property type="protein sequence ID" value="MDZ5473047.1"/>
    <property type="molecule type" value="Genomic_DNA"/>
</dbReference>
<dbReference type="InterPro" id="IPR000719">
    <property type="entry name" value="Prot_kinase_dom"/>
</dbReference>
<comment type="caution">
    <text evidence="14">The sequence shown here is derived from an EMBL/GenBank/DDBJ whole genome shotgun (WGS) entry which is preliminary data.</text>
</comment>
<feature type="compositionally biased region" description="Polar residues" evidence="10">
    <location>
        <begin position="331"/>
        <end position="359"/>
    </location>
</feature>
<keyword evidence="3" id="KW-0808">Transferase</keyword>
<dbReference type="CDD" id="cd14014">
    <property type="entry name" value="STKc_PknB_like"/>
    <property type="match status" value="1"/>
</dbReference>
<evidence type="ECO:0000313" key="14">
    <source>
        <dbReference type="EMBL" id="MDZ5473047.1"/>
    </source>
</evidence>
<dbReference type="PROSITE" id="PS50011">
    <property type="entry name" value="PROTEIN_KINASE_DOM"/>
    <property type="match status" value="1"/>
</dbReference>
<keyword evidence="11" id="KW-0472">Membrane</keyword>
<dbReference type="PANTHER" id="PTHR24361:SF433">
    <property type="entry name" value="PROTEIN KINASE DOMAIN-CONTAINING PROTEIN"/>
    <property type="match status" value="1"/>
</dbReference>
<dbReference type="Pfam" id="PF03793">
    <property type="entry name" value="PASTA"/>
    <property type="match status" value="1"/>
</dbReference>
<dbReference type="InterPro" id="IPR008266">
    <property type="entry name" value="Tyr_kinase_AS"/>
</dbReference>
<comment type="catalytic activity">
    <reaction evidence="7">
        <text>L-threonyl-[protein] + ATP = O-phospho-L-threonyl-[protein] + ADP + H(+)</text>
        <dbReference type="Rhea" id="RHEA:46608"/>
        <dbReference type="Rhea" id="RHEA-COMP:11060"/>
        <dbReference type="Rhea" id="RHEA-COMP:11605"/>
        <dbReference type="ChEBI" id="CHEBI:15378"/>
        <dbReference type="ChEBI" id="CHEBI:30013"/>
        <dbReference type="ChEBI" id="CHEBI:30616"/>
        <dbReference type="ChEBI" id="CHEBI:61977"/>
        <dbReference type="ChEBI" id="CHEBI:456216"/>
        <dbReference type="EC" id="2.7.11.1"/>
    </reaction>
</comment>
<evidence type="ECO:0000256" key="9">
    <source>
        <dbReference type="PROSITE-ProRule" id="PRU10141"/>
    </source>
</evidence>
<protein>
    <recommendedName>
        <fullName evidence="1">non-specific serine/threonine protein kinase</fullName>
        <ecNumber evidence="1">2.7.11.1</ecNumber>
    </recommendedName>
</protein>
<dbReference type="PROSITE" id="PS00107">
    <property type="entry name" value="PROTEIN_KINASE_ATP"/>
    <property type="match status" value="1"/>
</dbReference>
<evidence type="ECO:0000256" key="2">
    <source>
        <dbReference type="ARBA" id="ARBA00022527"/>
    </source>
</evidence>
<feature type="region of interest" description="Disordered" evidence="10">
    <location>
        <begin position="331"/>
        <end position="366"/>
    </location>
</feature>
<dbReference type="SUPFAM" id="SSF48452">
    <property type="entry name" value="TPR-like"/>
    <property type="match status" value="1"/>
</dbReference>
<evidence type="ECO:0000313" key="15">
    <source>
        <dbReference type="Proteomes" id="UP001290455"/>
    </source>
</evidence>
<dbReference type="PROSITE" id="PS51178">
    <property type="entry name" value="PASTA"/>
    <property type="match status" value="1"/>
</dbReference>
<dbReference type="Gene3D" id="1.10.510.10">
    <property type="entry name" value="Transferase(Phosphotransferase) domain 1"/>
    <property type="match status" value="1"/>
</dbReference>
<dbReference type="InterPro" id="IPR053235">
    <property type="entry name" value="Ser_Thr_kinase"/>
</dbReference>
<dbReference type="CDD" id="cd06577">
    <property type="entry name" value="PASTA_pknB"/>
    <property type="match status" value="1"/>
</dbReference>
<keyword evidence="5 14" id="KW-0418">Kinase</keyword>
<feature type="domain" description="Protein kinase" evidence="12">
    <location>
        <begin position="44"/>
        <end position="316"/>
    </location>
</feature>
<dbReference type="InterPro" id="IPR017441">
    <property type="entry name" value="Protein_kinase_ATP_BS"/>
</dbReference>
<comment type="catalytic activity">
    <reaction evidence="8">
        <text>L-seryl-[protein] + ATP = O-phospho-L-seryl-[protein] + ADP + H(+)</text>
        <dbReference type="Rhea" id="RHEA:17989"/>
        <dbReference type="Rhea" id="RHEA-COMP:9863"/>
        <dbReference type="Rhea" id="RHEA-COMP:11604"/>
        <dbReference type="ChEBI" id="CHEBI:15378"/>
        <dbReference type="ChEBI" id="CHEBI:29999"/>
        <dbReference type="ChEBI" id="CHEBI:30616"/>
        <dbReference type="ChEBI" id="CHEBI:83421"/>
        <dbReference type="ChEBI" id="CHEBI:456216"/>
        <dbReference type="EC" id="2.7.11.1"/>
    </reaction>
</comment>
<keyword evidence="11" id="KW-0812">Transmembrane</keyword>
<organism evidence="14 15">
    <name type="scientific">Robertmurraya mangrovi</name>
    <dbReference type="NCBI Taxonomy" id="3098077"/>
    <lineage>
        <taxon>Bacteria</taxon>
        <taxon>Bacillati</taxon>
        <taxon>Bacillota</taxon>
        <taxon>Bacilli</taxon>
        <taxon>Bacillales</taxon>
        <taxon>Bacillaceae</taxon>
        <taxon>Robertmurraya</taxon>
    </lineage>
</organism>
<feature type="domain" description="PASTA" evidence="13">
    <location>
        <begin position="443"/>
        <end position="511"/>
    </location>
</feature>
<dbReference type="Pfam" id="PF00069">
    <property type="entry name" value="Pkinase"/>
    <property type="match status" value="1"/>
</dbReference>
<dbReference type="GO" id="GO:0016301">
    <property type="term" value="F:kinase activity"/>
    <property type="evidence" value="ECO:0007669"/>
    <property type="project" value="UniProtKB-KW"/>
</dbReference>
<dbReference type="InterPro" id="IPR011990">
    <property type="entry name" value="TPR-like_helical_dom_sf"/>
</dbReference>
<evidence type="ECO:0000256" key="11">
    <source>
        <dbReference type="SAM" id="Phobius"/>
    </source>
</evidence>
<dbReference type="PROSITE" id="PS00109">
    <property type="entry name" value="PROTEIN_KINASE_TYR"/>
    <property type="match status" value="1"/>
</dbReference>
<keyword evidence="15" id="KW-1185">Reference proteome</keyword>
<feature type="binding site" evidence="9">
    <location>
        <position position="73"/>
    </location>
    <ligand>
        <name>ATP</name>
        <dbReference type="ChEBI" id="CHEBI:30616"/>
    </ligand>
</feature>
<keyword evidence="2" id="KW-0723">Serine/threonine-protein kinase</keyword>
<accession>A0ABU5J121</accession>
<dbReference type="Proteomes" id="UP001290455">
    <property type="component" value="Unassembled WGS sequence"/>
</dbReference>
<dbReference type="SUPFAM" id="SSF56112">
    <property type="entry name" value="Protein kinase-like (PK-like)"/>
    <property type="match status" value="1"/>
</dbReference>
<evidence type="ECO:0000256" key="10">
    <source>
        <dbReference type="SAM" id="MobiDB-lite"/>
    </source>
</evidence>
<evidence type="ECO:0000259" key="12">
    <source>
        <dbReference type="PROSITE" id="PS50011"/>
    </source>
</evidence>
<evidence type="ECO:0000256" key="6">
    <source>
        <dbReference type="ARBA" id="ARBA00022840"/>
    </source>
</evidence>
<keyword evidence="4 9" id="KW-0547">Nucleotide-binding</keyword>
<dbReference type="SMART" id="SM00740">
    <property type="entry name" value="PASTA"/>
    <property type="match status" value="1"/>
</dbReference>
<keyword evidence="6 9" id="KW-0067">ATP-binding</keyword>
<evidence type="ECO:0000256" key="5">
    <source>
        <dbReference type="ARBA" id="ARBA00022777"/>
    </source>
</evidence>
<evidence type="ECO:0000256" key="4">
    <source>
        <dbReference type="ARBA" id="ARBA00022741"/>
    </source>
</evidence>
<evidence type="ECO:0000256" key="8">
    <source>
        <dbReference type="ARBA" id="ARBA00048679"/>
    </source>
</evidence>
<dbReference type="SMART" id="SM00220">
    <property type="entry name" value="S_TKc"/>
    <property type="match status" value="1"/>
</dbReference>
<dbReference type="RefSeq" id="WP_322447347.1">
    <property type="nucleotide sequence ID" value="NZ_JAXOFX010000010.1"/>
</dbReference>
<reference evidence="14 15" key="1">
    <citation type="submission" date="2023-11" db="EMBL/GenBank/DDBJ databases">
        <title>Bacillus jintuensis, isolated from a mudflat on the Beibu Gulf coast.</title>
        <authorList>
            <person name="Li M."/>
        </authorList>
    </citation>
    <scope>NUCLEOTIDE SEQUENCE [LARGE SCALE GENOMIC DNA]</scope>
    <source>
        <strain evidence="14 15">31A1R</strain>
    </source>
</reference>
<dbReference type="InterPro" id="IPR011009">
    <property type="entry name" value="Kinase-like_dom_sf"/>
</dbReference>
<proteinExistence type="predicted"/>
<dbReference type="EC" id="2.7.11.1" evidence="1"/>
<keyword evidence="11" id="KW-1133">Transmembrane helix</keyword>
<name>A0ABU5J121_9BACI</name>
<evidence type="ECO:0000256" key="7">
    <source>
        <dbReference type="ARBA" id="ARBA00047899"/>
    </source>
</evidence>
<dbReference type="Gene3D" id="1.25.40.10">
    <property type="entry name" value="Tetratricopeptide repeat domain"/>
    <property type="match status" value="1"/>
</dbReference>
<evidence type="ECO:0000256" key="3">
    <source>
        <dbReference type="ARBA" id="ARBA00022679"/>
    </source>
</evidence>
<dbReference type="PANTHER" id="PTHR24361">
    <property type="entry name" value="MITOGEN-ACTIVATED KINASE KINASE KINASE"/>
    <property type="match status" value="1"/>
</dbReference>
<evidence type="ECO:0000256" key="1">
    <source>
        <dbReference type="ARBA" id="ARBA00012513"/>
    </source>
</evidence>
<feature type="transmembrane region" description="Helical" evidence="11">
    <location>
        <begin position="386"/>
        <end position="410"/>
    </location>
</feature>
<gene>
    <name evidence="14" type="ORF">SM124_15115</name>
</gene>
<dbReference type="InterPro" id="IPR005543">
    <property type="entry name" value="PASTA_dom"/>
</dbReference>
<dbReference type="Gene3D" id="3.30.10.20">
    <property type="match status" value="1"/>
</dbReference>